<keyword evidence="2" id="KW-1185">Reference proteome</keyword>
<sequence>MGTSCSSKKFSEFVFDASDEVAEEKSRWSPTKSGKKTSRFGDSPVDNYKFLQFFAGGKDSKGKKLRDETVTIHEIDEAVKERIFRSDTALQSSSSNNNSKGFSGSKYSDFNTPKPRKAATQLFHLDDIEPVSISDDDDDDNSSAMFSNDLADTEGSSGEESLVQEITPLEMESGVVVNPTYVECGKNCYWKAKLTFYGSSIKLDVSEKEESMSSLTFEWKIVDLICIESRWLEPLITADVCLHIKSEHPKQAISDQNSGILKVNFTISDSNWSFTQELIKSLNEQYKEKWDVDLDLYESFEDITYRGDCDSISITKRDFQLLDPEKFINDTIVDFYIEYLKRIKPGNERIHFFNSFFFRKLADFDENQFQMFDAKSAFQRVRKWTKKVNVFQKDYIIIPVNFRLHWSLIVICHPGEVVNFKDEELEVSTKVPCILHMDSIKGSHRGLENCIKCYLWEEWKERSNHTSEYISTKFMNMRFLRLEVPQQENSYDCGLFMLHYMELFMKQAPIDFNPLSNFISKDWFYSTEASLKRVRIKRLIVELAKSKSEQVLSPSINEEEPSEVNEEEVEFLHETCNSKETCHESEPDISKDVTPIMELDSQCEEIQETGDNGGSVVADNEQNHGQLVLYDPCVAVVVSPTKESDGKEVVDKQVTVAGNGKANKMDSFMTNLDKSLNILHLKETYPCGRILGPPSTSGGDAHARVVEQKDEVCPSSSDDDVFETCVVEDSDSDDSGQPPCYRGKYKSDFSDRKVRKNRLSLQASKRRHHVASEAQKRLRRSSPTDLQVISLCE</sequence>
<accession>A0ACB9H0R0</accession>
<name>A0ACB9H0R0_CICIN</name>
<dbReference type="Proteomes" id="UP001055811">
    <property type="component" value="Linkage Group LG01"/>
</dbReference>
<organism evidence="1 2">
    <name type="scientific">Cichorium intybus</name>
    <name type="common">Chicory</name>
    <dbReference type="NCBI Taxonomy" id="13427"/>
    <lineage>
        <taxon>Eukaryota</taxon>
        <taxon>Viridiplantae</taxon>
        <taxon>Streptophyta</taxon>
        <taxon>Embryophyta</taxon>
        <taxon>Tracheophyta</taxon>
        <taxon>Spermatophyta</taxon>
        <taxon>Magnoliopsida</taxon>
        <taxon>eudicotyledons</taxon>
        <taxon>Gunneridae</taxon>
        <taxon>Pentapetalae</taxon>
        <taxon>asterids</taxon>
        <taxon>campanulids</taxon>
        <taxon>Asterales</taxon>
        <taxon>Asteraceae</taxon>
        <taxon>Cichorioideae</taxon>
        <taxon>Cichorieae</taxon>
        <taxon>Cichoriinae</taxon>
        <taxon>Cichorium</taxon>
    </lineage>
</organism>
<evidence type="ECO:0000313" key="1">
    <source>
        <dbReference type="EMBL" id="KAI3789081.1"/>
    </source>
</evidence>
<reference evidence="2" key="1">
    <citation type="journal article" date="2022" name="Mol. Ecol. Resour.">
        <title>The genomes of chicory, endive, great burdock and yacon provide insights into Asteraceae palaeo-polyploidization history and plant inulin production.</title>
        <authorList>
            <person name="Fan W."/>
            <person name="Wang S."/>
            <person name="Wang H."/>
            <person name="Wang A."/>
            <person name="Jiang F."/>
            <person name="Liu H."/>
            <person name="Zhao H."/>
            <person name="Xu D."/>
            <person name="Zhang Y."/>
        </authorList>
    </citation>
    <scope>NUCLEOTIDE SEQUENCE [LARGE SCALE GENOMIC DNA]</scope>
    <source>
        <strain evidence="2">cv. Punajuju</strain>
    </source>
</reference>
<dbReference type="EMBL" id="CM042009">
    <property type="protein sequence ID" value="KAI3789081.1"/>
    <property type="molecule type" value="Genomic_DNA"/>
</dbReference>
<protein>
    <submittedName>
        <fullName evidence="1">Uncharacterized protein</fullName>
    </submittedName>
</protein>
<gene>
    <name evidence="1" type="ORF">L2E82_01868</name>
</gene>
<comment type="caution">
    <text evidence="1">The sequence shown here is derived from an EMBL/GenBank/DDBJ whole genome shotgun (WGS) entry which is preliminary data.</text>
</comment>
<reference evidence="1 2" key="2">
    <citation type="journal article" date="2022" name="Mol. Ecol. Resour.">
        <title>The genomes of chicory, endive, great burdock and yacon provide insights into Asteraceae paleo-polyploidization history and plant inulin production.</title>
        <authorList>
            <person name="Fan W."/>
            <person name="Wang S."/>
            <person name="Wang H."/>
            <person name="Wang A."/>
            <person name="Jiang F."/>
            <person name="Liu H."/>
            <person name="Zhao H."/>
            <person name="Xu D."/>
            <person name="Zhang Y."/>
        </authorList>
    </citation>
    <scope>NUCLEOTIDE SEQUENCE [LARGE SCALE GENOMIC DNA]</scope>
    <source>
        <strain evidence="2">cv. Punajuju</strain>
        <tissue evidence="1">Leaves</tissue>
    </source>
</reference>
<evidence type="ECO:0000313" key="2">
    <source>
        <dbReference type="Proteomes" id="UP001055811"/>
    </source>
</evidence>
<proteinExistence type="predicted"/>